<dbReference type="EMBL" id="GU942981">
    <property type="protein sequence ID" value="ADD93403.1"/>
    <property type="molecule type" value="Genomic_DNA"/>
</dbReference>
<name>D6PCF2_9BACT</name>
<sequence>MRDHRSSKFYDQAQRNWHTLEFEIASNINTWQSYLEFVKNFEDAEDFLLAKSLYEELLFKDKTSDRSLQSFEKFLNDNPETPYRDSLELMIFNFTDKVMILKN</sequence>
<evidence type="ECO:0008006" key="2">
    <source>
        <dbReference type="Google" id="ProtNLM"/>
    </source>
</evidence>
<accession>D6PCF2</accession>
<organism evidence="1">
    <name type="scientific">uncultured marine bacterium MedDCM-OCT-S04-C102</name>
    <dbReference type="NCBI Taxonomy" id="743048"/>
    <lineage>
        <taxon>Bacteria</taxon>
        <taxon>environmental samples</taxon>
    </lineage>
</organism>
<dbReference type="AlphaFoldDB" id="D6PCF2"/>
<protein>
    <recommendedName>
        <fullName evidence="2">Outer membrane lipoprotein BamD-like domain-containing protein</fullName>
    </recommendedName>
</protein>
<evidence type="ECO:0000313" key="1">
    <source>
        <dbReference type="EMBL" id="ADD93403.1"/>
    </source>
</evidence>
<reference evidence="1" key="1">
    <citation type="journal article" date="2010" name="ISME J.">
        <title>Metagenome of the Mediterranean deep chlorophyll maximum studied by direct and fosmid library 454 pyrosequencing.</title>
        <authorList>
            <person name="Ghai R."/>
            <person name="Martin-Cuadrado A.B."/>
            <person name="Molto A.G."/>
            <person name="Heredia I.G."/>
            <person name="Cabrera R."/>
            <person name="Martin J."/>
            <person name="Verdu M."/>
            <person name="Deschamps P."/>
            <person name="Moreira D."/>
            <person name="Lopez-Garcia P."/>
            <person name="Mira A."/>
            <person name="Rodriguez-Valera F."/>
        </authorList>
    </citation>
    <scope>NUCLEOTIDE SEQUENCE</scope>
</reference>
<proteinExistence type="predicted"/>